<protein>
    <recommendedName>
        <fullName evidence="6">Small ribosomal subunit protein uS17</fullName>
    </recommendedName>
</protein>
<dbReference type="InterPro" id="IPR019984">
    <property type="entry name" value="Ribosomal_uS17_bact/chlr"/>
</dbReference>
<comment type="function">
    <text evidence="6">One of the primary rRNA binding proteins, it binds specifically to the 5'-end of 16S ribosomal RNA.</text>
</comment>
<dbReference type="PROSITE" id="PS00056">
    <property type="entry name" value="RIBOSOMAL_S17"/>
    <property type="match status" value="1"/>
</dbReference>
<dbReference type="CDD" id="cd00364">
    <property type="entry name" value="Ribosomal_uS17"/>
    <property type="match status" value="1"/>
</dbReference>
<accession>A0ABY2UEK5</accession>
<dbReference type="InterPro" id="IPR000266">
    <property type="entry name" value="Ribosomal_uS17"/>
</dbReference>
<keyword evidence="2 6" id="KW-0699">rRNA-binding</keyword>
<dbReference type="Pfam" id="PF00366">
    <property type="entry name" value="Ribosomal_S17"/>
    <property type="match status" value="1"/>
</dbReference>
<dbReference type="PANTHER" id="PTHR10744">
    <property type="entry name" value="40S RIBOSOMAL PROTEIN S11 FAMILY MEMBER"/>
    <property type="match status" value="1"/>
</dbReference>
<dbReference type="EMBL" id="VANI01000019">
    <property type="protein sequence ID" value="TLM74874.1"/>
    <property type="molecule type" value="Genomic_DNA"/>
</dbReference>
<comment type="caution">
    <text evidence="8">The sequence shown here is derived from an EMBL/GenBank/DDBJ whole genome shotgun (WGS) entry which is preliminary data.</text>
</comment>
<keyword evidence="9" id="KW-1185">Reference proteome</keyword>
<dbReference type="Proteomes" id="UP000306791">
    <property type="component" value="Unassembled WGS sequence"/>
</dbReference>
<evidence type="ECO:0000256" key="2">
    <source>
        <dbReference type="ARBA" id="ARBA00022730"/>
    </source>
</evidence>
<organism evidence="8 9">
    <name type="scientific">Microbulbifer harenosus</name>
    <dbReference type="NCBI Taxonomy" id="2576840"/>
    <lineage>
        <taxon>Bacteria</taxon>
        <taxon>Pseudomonadati</taxon>
        <taxon>Pseudomonadota</taxon>
        <taxon>Gammaproteobacteria</taxon>
        <taxon>Cellvibrionales</taxon>
        <taxon>Microbulbiferaceae</taxon>
        <taxon>Microbulbifer</taxon>
    </lineage>
</organism>
<evidence type="ECO:0000256" key="3">
    <source>
        <dbReference type="ARBA" id="ARBA00022884"/>
    </source>
</evidence>
<proteinExistence type="inferred from homology"/>
<sequence>MAEAKLKRTLTGKVVSDKMDKTITVLIERRVKHPIYGKIVSKSTKLKAHDENNECGIGDVVVIEESRPLSKSKSWALQQIVERAAKV</sequence>
<dbReference type="SUPFAM" id="SSF50249">
    <property type="entry name" value="Nucleic acid-binding proteins"/>
    <property type="match status" value="1"/>
</dbReference>
<gene>
    <name evidence="6 8" type="primary">rpsQ</name>
    <name evidence="8" type="ORF">FDY93_16885</name>
</gene>
<evidence type="ECO:0000256" key="5">
    <source>
        <dbReference type="ARBA" id="ARBA00023274"/>
    </source>
</evidence>
<dbReference type="InterPro" id="IPR019979">
    <property type="entry name" value="Ribosomal_uS17_CS"/>
</dbReference>
<evidence type="ECO:0000256" key="4">
    <source>
        <dbReference type="ARBA" id="ARBA00022980"/>
    </source>
</evidence>
<dbReference type="PANTHER" id="PTHR10744:SF1">
    <property type="entry name" value="SMALL RIBOSOMAL SUBUNIT PROTEIN US17M"/>
    <property type="match status" value="1"/>
</dbReference>
<dbReference type="NCBIfam" id="NF004123">
    <property type="entry name" value="PRK05610.1"/>
    <property type="match status" value="1"/>
</dbReference>
<dbReference type="NCBIfam" id="TIGR03635">
    <property type="entry name" value="uS17_bact"/>
    <property type="match status" value="1"/>
</dbReference>
<evidence type="ECO:0000313" key="8">
    <source>
        <dbReference type="EMBL" id="TLM74874.1"/>
    </source>
</evidence>
<comment type="subunit">
    <text evidence="6">Part of the 30S ribosomal subunit.</text>
</comment>
<keyword evidence="5 6" id="KW-0687">Ribonucleoprotein</keyword>
<keyword evidence="3 6" id="KW-0694">RNA-binding</keyword>
<keyword evidence="4 6" id="KW-0689">Ribosomal protein</keyword>
<dbReference type="InterPro" id="IPR012340">
    <property type="entry name" value="NA-bd_OB-fold"/>
</dbReference>
<dbReference type="PRINTS" id="PR00973">
    <property type="entry name" value="RIBOSOMALS17"/>
</dbReference>
<name>A0ABY2UEK5_9GAMM</name>
<reference evidence="8 9" key="1">
    <citation type="submission" date="2019-05" db="EMBL/GenBank/DDBJ databases">
        <title>Microbulbifer harenosus sp. nov., an alginate-degrading bacterium isolated from coastal sand.</title>
        <authorList>
            <person name="Huang H."/>
            <person name="Mo K."/>
            <person name="Bao S."/>
        </authorList>
    </citation>
    <scope>NUCLEOTIDE SEQUENCE [LARGE SCALE GENOMIC DNA]</scope>
    <source>
        <strain evidence="8 9">HB161719</strain>
    </source>
</reference>
<evidence type="ECO:0000256" key="1">
    <source>
        <dbReference type="ARBA" id="ARBA00010254"/>
    </source>
</evidence>
<evidence type="ECO:0000313" key="9">
    <source>
        <dbReference type="Proteomes" id="UP000306791"/>
    </source>
</evidence>
<evidence type="ECO:0000256" key="7">
    <source>
        <dbReference type="RuleBase" id="RU003872"/>
    </source>
</evidence>
<dbReference type="Gene3D" id="2.40.50.140">
    <property type="entry name" value="Nucleic acid-binding proteins"/>
    <property type="match status" value="1"/>
</dbReference>
<dbReference type="GO" id="GO:0005840">
    <property type="term" value="C:ribosome"/>
    <property type="evidence" value="ECO:0007669"/>
    <property type="project" value="UniProtKB-KW"/>
</dbReference>
<comment type="similarity">
    <text evidence="1 6 7">Belongs to the universal ribosomal protein uS17 family.</text>
</comment>
<evidence type="ECO:0000256" key="6">
    <source>
        <dbReference type="HAMAP-Rule" id="MF_01345"/>
    </source>
</evidence>
<dbReference type="HAMAP" id="MF_01345_B">
    <property type="entry name" value="Ribosomal_uS17_B"/>
    <property type="match status" value="1"/>
</dbReference>
<dbReference type="RefSeq" id="WP_138236935.1">
    <property type="nucleotide sequence ID" value="NZ_CP185860.1"/>
</dbReference>